<protein>
    <submittedName>
        <fullName evidence="2">Uncharacterized protein</fullName>
    </submittedName>
</protein>
<feature type="region of interest" description="Disordered" evidence="1">
    <location>
        <begin position="44"/>
        <end position="112"/>
    </location>
</feature>
<organism evidence="2 3">
    <name type="scientific">Aureliella helgolandensis</name>
    <dbReference type="NCBI Taxonomy" id="2527968"/>
    <lineage>
        <taxon>Bacteria</taxon>
        <taxon>Pseudomonadati</taxon>
        <taxon>Planctomycetota</taxon>
        <taxon>Planctomycetia</taxon>
        <taxon>Pirellulales</taxon>
        <taxon>Pirellulaceae</taxon>
        <taxon>Aureliella</taxon>
    </lineage>
</organism>
<feature type="compositionally biased region" description="Basic and acidic residues" evidence="1">
    <location>
        <begin position="49"/>
        <end position="58"/>
    </location>
</feature>
<gene>
    <name evidence="2" type="ORF">Q31a_51170</name>
</gene>
<keyword evidence="3" id="KW-1185">Reference proteome</keyword>
<dbReference type="EMBL" id="CP036298">
    <property type="protein sequence ID" value="QDV26738.1"/>
    <property type="molecule type" value="Genomic_DNA"/>
</dbReference>
<sequence>MPKTKIVMNTALAGDGIDIQAGNVCVCSADQAESFLAVGYARPYDPETDEARTVKHYPEPQPPKVETKAAKSETKAAKPDAKSAKDEPKPAKSETAAKPKAPRKSRAKSPAA</sequence>
<evidence type="ECO:0000313" key="3">
    <source>
        <dbReference type="Proteomes" id="UP000318017"/>
    </source>
</evidence>
<dbReference type="KEGG" id="ahel:Q31a_51170"/>
<dbReference type="RefSeq" id="WP_145083087.1">
    <property type="nucleotide sequence ID" value="NZ_CP036298.1"/>
</dbReference>
<reference evidence="2 3" key="1">
    <citation type="submission" date="2019-02" db="EMBL/GenBank/DDBJ databases">
        <title>Deep-cultivation of Planctomycetes and their phenomic and genomic characterization uncovers novel biology.</title>
        <authorList>
            <person name="Wiegand S."/>
            <person name="Jogler M."/>
            <person name="Boedeker C."/>
            <person name="Pinto D."/>
            <person name="Vollmers J."/>
            <person name="Rivas-Marin E."/>
            <person name="Kohn T."/>
            <person name="Peeters S.H."/>
            <person name="Heuer A."/>
            <person name="Rast P."/>
            <person name="Oberbeckmann S."/>
            <person name="Bunk B."/>
            <person name="Jeske O."/>
            <person name="Meyerdierks A."/>
            <person name="Storesund J.E."/>
            <person name="Kallscheuer N."/>
            <person name="Luecker S."/>
            <person name="Lage O.M."/>
            <person name="Pohl T."/>
            <person name="Merkel B.J."/>
            <person name="Hornburger P."/>
            <person name="Mueller R.-W."/>
            <person name="Bruemmer F."/>
            <person name="Labrenz M."/>
            <person name="Spormann A.M."/>
            <person name="Op den Camp H."/>
            <person name="Overmann J."/>
            <person name="Amann R."/>
            <person name="Jetten M.S.M."/>
            <person name="Mascher T."/>
            <person name="Medema M.H."/>
            <person name="Devos D.P."/>
            <person name="Kaster A.-K."/>
            <person name="Ovreas L."/>
            <person name="Rohde M."/>
            <person name="Galperin M.Y."/>
            <person name="Jogler C."/>
        </authorList>
    </citation>
    <scope>NUCLEOTIDE SEQUENCE [LARGE SCALE GENOMIC DNA]</scope>
    <source>
        <strain evidence="2 3">Q31a</strain>
    </source>
</reference>
<feature type="compositionally biased region" description="Basic residues" evidence="1">
    <location>
        <begin position="100"/>
        <end position="112"/>
    </location>
</feature>
<evidence type="ECO:0000256" key="1">
    <source>
        <dbReference type="SAM" id="MobiDB-lite"/>
    </source>
</evidence>
<accession>A0A518GDV6</accession>
<evidence type="ECO:0000313" key="2">
    <source>
        <dbReference type="EMBL" id="QDV26738.1"/>
    </source>
</evidence>
<dbReference type="Proteomes" id="UP000318017">
    <property type="component" value="Chromosome"/>
</dbReference>
<proteinExistence type="predicted"/>
<feature type="compositionally biased region" description="Basic and acidic residues" evidence="1">
    <location>
        <begin position="65"/>
        <end position="97"/>
    </location>
</feature>
<dbReference type="AlphaFoldDB" id="A0A518GDV6"/>
<name>A0A518GDV6_9BACT</name>